<evidence type="ECO:0000313" key="10">
    <source>
        <dbReference type="Proteomes" id="UP001202134"/>
    </source>
</evidence>
<keyword evidence="10" id="KW-1185">Reference proteome</keyword>
<dbReference type="PANTHER" id="PTHR47739">
    <property type="entry name" value="TRNA1(VAL) (ADENINE(37)-N6)-METHYLTRANSFERASE"/>
    <property type="match status" value="1"/>
</dbReference>
<keyword evidence="1 6" id="KW-0963">Cytoplasm</keyword>
<dbReference type="Gene3D" id="3.40.50.150">
    <property type="entry name" value="Vaccinia Virus protein VP39"/>
    <property type="match status" value="1"/>
</dbReference>
<keyword evidence="5 6" id="KW-0819">tRNA processing</keyword>
<evidence type="ECO:0000313" key="9">
    <source>
        <dbReference type="EMBL" id="MCL1046568.1"/>
    </source>
</evidence>
<dbReference type="GO" id="GO:0008168">
    <property type="term" value="F:methyltransferase activity"/>
    <property type="evidence" value="ECO:0007669"/>
    <property type="project" value="UniProtKB-KW"/>
</dbReference>
<evidence type="ECO:0000256" key="5">
    <source>
        <dbReference type="ARBA" id="ARBA00022694"/>
    </source>
</evidence>
<evidence type="ECO:0000256" key="4">
    <source>
        <dbReference type="ARBA" id="ARBA00022691"/>
    </source>
</evidence>
<feature type="domain" description="Methyltransferase small" evidence="8">
    <location>
        <begin position="42"/>
        <end position="130"/>
    </location>
</feature>
<dbReference type="RefSeq" id="WP_248956215.1">
    <property type="nucleotide sequence ID" value="NZ_JAKIKU010000008.1"/>
</dbReference>
<evidence type="ECO:0000259" key="8">
    <source>
        <dbReference type="Pfam" id="PF05175"/>
    </source>
</evidence>
<evidence type="ECO:0000256" key="6">
    <source>
        <dbReference type="HAMAP-Rule" id="MF_01872"/>
    </source>
</evidence>
<comment type="function">
    <text evidence="6">Specifically methylates the adenine in position 37 of tRNA(1)(Val) (anticodon cmo5UAC).</text>
</comment>
<dbReference type="CDD" id="cd02440">
    <property type="entry name" value="AdoMet_MTases"/>
    <property type="match status" value="1"/>
</dbReference>
<gene>
    <name evidence="9" type="ORF">L2737_14745</name>
</gene>
<keyword evidence="2 6" id="KW-0489">Methyltransferase</keyword>
<dbReference type="InterPro" id="IPR022882">
    <property type="entry name" value="tRNA_adenine-N6_MeTrfase"/>
</dbReference>
<dbReference type="PANTHER" id="PTHR47739:SF1">
    <property type="entry name" value="TRNA1(VAL) (ADENINE(37)-N6)-METHYLTRANSFERASE"/>
    <property type="match status" value="1"/>
</dbReference>
<sequence>MPFTFKQFHIDDSHCGMPVSTDGVILGAWAKLSTDNTKGPYRVLDVGAGSGLLSLMLAQRLRNPSAEIIAVELDEGAAQDCQSNFNQSPWASQLTVQHTSIQRYSQELLKANLPLFETIICNPPYFENGPQSDAKQRATARHTDTLNFETLLTQVQLLLAEHGTASFIIPVQSETGFLAALACSQLEISDKTHISTVETKAPSRLLLAIKHQACLIESTASSETKEQSQDQSQPRAQTRAQPQSQSQSRHQAQTQARPQYEPITSNLVIADGKGQYTQAMIQLCRDFYLKL</sequence>
<comment type="similarity">
    <text evidence="6">Belongs to the methyltransferase superfamily. tRNA (adenine-N(6)-)-methyltransferase family.</text>
</comment>
<feature type="compositionally biased region" description="Polar residues" evidence="7">
    <location>
        <begin position="229"/>
        <end position="260"/>
    </location>
</feature>
<comment type="caution">
    <text evidence="9">The sequence shown here is derived from an EMBL/GenBank/DDBJ whole genome shotgun (WGS) entry which is preliminary data.</text>
</comment>
<name>A0ABT0KS32_9GAMM</name>
<comment type="catalytic activity">
    <reaction evidence="6">
        <text>adenosine(37) in tRNA1(Val) + S-adenosyl-L-methionine = N(6)-methyladenosine(37) in tRNA1(Val) + S-adenosyl-L-homocysteine + H(+)</text>
        <dbReference type="Rhea" id="RHEA:43160"/>
        <dbReference type="Rhea" id="RHEA-COMP:10369"/>
        <dbReference type="Rhea" id="RHEA-COMP:10370"/>
        <dbReference type="ChEBI" id="CHEBI:15378"/>
        <dbReference type="ChEBI" id="CHEBI:57856"/>
        <dbReference type="ChEBI" id="CHEBI:59789"/>
        <dbReference type="ChEBI" id="CHEBI:74411"/>
        <dbReference type="ChEBI" id="CHEBI:74449"/>
        <dbReference type="EC" id="2.1.1.223"/>
    </reaction>
</comment>
<keyword evidence="3 6" id="KW-0808">Transferase</keyword>
<organism evidence="9 10">
    <name type="scientific">Shewanella electrodiphila</name>
    <dbReference type="NCBI Taxonomy" id="934143"/>
    <lineage>
        <taxon>Bacteria</taxon>
        <taxon>Pseudomonadati</taxon>
        <taxon>Pseudomonadota</taxon>
        <taxon>Gammaproteobacteria</taxon>
        <taxon>Alteromonadales</taxon>
        <taxon>Shewanellaceae</taxon>
        <taxon>Shewanella</taxon>
    </lineage>
</organism>
<dbReference type="EC" id="2.1.1.223" evidence="6"/>
<dbReference type="PROSITE" id="PS00092">
    <property type="entry name" value="N6_MTASE"/>
    <property type="match status" value="1"/>
</dbReference>
<dbReference type="Pfam" id="PF05175">
    <property type="entry name" value="MTS"/>
    <property type="match status" value="1"/>
</dbReference>
<evidence type="ECO:0000256" key="3">
    <source>
        <dbReference type="ARBA" id="ARBA00022679"/>
    </source>
</evidence>
<evidence type="ECO:0000256" key="7">
    <source>
        <dbReference type="SAM" id="MobiDB-lite"/>
    </source>
</evidence>
<reference evidence="9 10" key="1">
    <citation type="submission" date="2022-01" db="EMBL/GenBank/DDBJ databases">
        <title>Whole genome-based taxonomy of the Shewanellaceae.</title>
        <authorList>
            <person name="Martin-Rodriguez A.J."/>
        </authorList>
    </citation>
    <scope>NUCLEOTIDE SEQUENCE [LARGE SCALE GENOMIC DNA]</scope>
    <source>
        <strain evidence="9 10">DSM 24955</strain>
    </source>
</reference>
<dbReference type="InterPro" id="IPR002052">
    <property type="entry name" value="DNA_methylase_N6_adenine_CS"/>
</dbReference>
<dbReference type="InterPro" id="IPR050210">
    <property type="entry name" value="tRNA_Adenine-N(6)_MTase"/>
</dbReference>
<keyword evidence="4 6" id="KW-0949">S-adenosyl-L-methionine</keyword>
<accession>A0ABT0KS32</accession>
<proteinExistence type="inferred from homology"/>
<dbReference type="SUPFAM" id="SSF53335">
    <property type="entry name" value="S-adenosyl-L-methionine-dependent methyltransferases"/>
    <property type="match status" value="1"/>
</dbReference>
<feature type="region of interest" description="Disordered" evidence="7">
    <location>
        <begin position="219"/>
        <end position="260"/>
    </location>
</feature>
<dbReference type="EMBL" id="JAKIKU010000008">
    <property type="protein sequence ID" value="MCL1046568.1"/>
    <property type="molecule type" value="Genomic_DNA"/>
</dbReference>
<dbReference type="Proteomes" id="UP001202134">
    <property type="component" value="Unassembled WGS sequence"/>
</dbReference>
<dbReference type="InterPro" id="IPR029063">
    <property type="entry name" value="SAM-dependent_MTases_sf"/>
</dbReference>
<protein>
    <recommendedName>
        <fullName evidence="6">tRNA1(Val) (adenine(37)-N6)-methyltransferase</fullName>
        <ecNumber evidence="6">2.1.1.223</ecNumber>
    </recommendedName>
    <alternativeName>
        <fullName evidence="6">tRNA m6A37 methyltransferase</fullName>
    </alternativeName>
</protein>
<dbReference type="HAMAP" id="MF_01872">
    <property type="entry name" value="tRNA_methyltr_YfiC"/>
    <property type="match status" value="1"/>
</dbReference>
<dbReference type="GO" id="GO:0032259">
    <property type="term" value="P:methylation"/>
    <property type="evidence" value="ECO:0007669"/>
    <property type="project" value="UniProtKB-KW"/>
</dbReference>
<evidence type="ECO:0000256" key="1">
    <source>
        <dbReference type="ARBA" id="ARBA00022490"/>
    </source>
</evidence>
<dbReference type="InterPro" id="IPR007848">
    <property type="entry name" value="Small_mtfrase_dom"/>
</dbReference>
<comment type="subcellular location">
    <subcellularLocation>
        <location evidence="6">Cytoplasm</location>
    </subcellularLocation>
</comment>
<evidence type="ECO:0000256" key="2">
    <source>
        <dbReference type="ARBA" id="ARBA00022603"/>
    </source>
</evidence>